<evidence type="ECO:0000313" key="2">
    <source>
        <dbReference type="EMBL" id="MFC7321490.1"/>
    </source>
</evidence>
<keyword evidence="1" id="KW-0812">Transmembrane</keyword>
<dbReference type="RefSeq" id="WP_289216688.1">
    <property type="nucleotide sequence ID" value="NZ_JAPVRC010000007.1"/>
</dbReference>
<keyword evidence="1" id="KW-0472">Membrane</keyword>
<keyword evidence="1" id="KW-1133">Transmembrane helix</keyword>
<sequence length="77" mass="8994">MFFKNMTEKQTIHWRKGAIIGFYTYLILLFIDLTYDLLFAANAFSTSFIFWGGLIAAFGTELIFNLKDKRKLRKSVS</sequence>
<organism evidence="2 3">
    <name type="scientific">Halobacillus campisalis</name>
    <dbReference type="NCBI Taxonomy" id="435909"/>
    <lineage>
        <taxon>Bacteria</taxon>
        <taxon>Bacillati</taxon>
        <taxon>Bacillota</taxon>
        <taxon>Bacilli</taxon>
        <taxon>Bacillales</taxon>
        <taxon>Bacillaceae</taxon>
        <taxon>Halobacillus</taxon>
    </lineage>
</organism>
<evidence type="ECO:0000313" key="3">
    <source>
        <dbReference type="Proteomes" id="UP001596494"/>
    </source>
</evidence>
<proteinExistence type="predicted"/>
<feature type="transmembrane region" description="Helical" evidence="1">
    <location>
        <begin position="12"/>
        <end position="31"/>
    </location>
</feature>
<reference evidence="3" key="1">
    <citation type="journal article" date="2019" name="Int. J. Syst. Evol. Microbiol.">
        <title>The Global Catalogue of Microorganisms (GCM) 10K type strain sequencing project: providing services to taxonomists for standard genome sequencing and annotation.</title>
        <authorList>
            <consortium name="The Broad Institute Genomics Platform"/>
            <consortium name="The Broad Institute Genome Sequencing Center for Infectious Disease"/>
            <person name="Wu L."/>
            <person name="Ma J."/>
        </authorList>
    </citation>
    <scope>NUCLEOTIDE SEQUENCE [LARGE SCALE GENOMIC DNA]</scope>
    <source>
        <strain evidence="3">CCUG 73951</strain>
    </source>
</reference>
<evidence type="ECO:0000256" key="1">
    <source>
        <dbReference type="SAM" id="Phobius"/>
    </source>
</evidence>
<feature type="transmembrane region" description="Helical" evidence="1">
    <location>
        <begin position="37"/>
        <end position="64"/>
    </location>
</feature>
<gene>
    <name evidence="2" type="ORF">ACFQMN_11410</name>
</gene>
<keyword evidence="3" id="KW-1185">Reference proteome</keyword>
<accession>A0ABW2K5U8</accession>
<dbReference type="EMBL" id="JBHTBY010000009">
    <property type="protein sequence ID" value="MFC7321490.1"/>
    <property type="molecule type" value="Genomic_DNA"/>
</dbReference>
<name>A0ABW2K5U8_9BACI</name>
<comment type="caution">
    <text evidence="2">The sequence shown here is derived from an EMBL/GenBank/DDBJ whole genome shotgun (WGS) entry which is preliminary data.</text>
</comment>
<dbReference type="Proteomes" id="UP001596494">
    <property type="component" value="Unassembled WGS sequence"/>
</dbReference>
<protein>
    <submittedName>
        <fullName evidence="2">Uncharacterized protein</fullName>
    </submittedName>
</protein>